<sequence length="269" mass="30073">MNRSALKGSQASSSLSFQIGFVCSSCKMDKRTKVAVCVAAAHNLLSMMAVIIASRKRKRNARSAQITYAPLHVSGTGWDEDNFVITLDEEHYNGYVKDDKSDADCLNKPFEHFDEMQTIFGNTMATCKFAKDSSAGLGEDDETENEEVTARAFTKRQFACDDNVATSSASKSNKKAKKRDSEEELIAAFKSVADKLSNAIEKVATWDTDVPDDLFDNLLNLPGFEQTHISLYFNYLVAHPHIARAFNKLPFDHKLIWARNFASEKFSRV</sequence>
<gene>
    <name evidence="1" type="ORF">ZEAMMB73_Zm00001d016920</name>
</gene>
<dbReference type="InParanoid" id="A0A1D6HB79"/>
<name>A0A1D6HB79_MAIZE</name>
<proteinExistence type="predicted"/>
<dbReference type="IntAct" id="A0A1D6HB79">
    <property type="interactions" value="4"/>
</dbReference>
<protein>
    <submittedName>
        <fullName evidence="1">10A19I.15</fullName>
    </submittedName>
</protein>
<evidence type="ECO:0000313" key="1">
    <source>
        <dbReference type="EMBL" id="AQK71961.1"/>
    </source>
</evidence>
<reference evidence="1" key="1">
    <citation type="submission" date="2015-12" db="EMBL/GenBank/DDBJ databases">
        <title>Update maize B73 reference genome by single molecule sequencing technologies.</title>
        <authorList>
            <consortium name="Maize Genome Sequencing Project"/>
            <person name="Ware D."/>
        </authorList>
    </citation>
    <scope>NUCLEOTIDE SEQUENCE</scope>
    <source>
        <tissue evidence="1">Seedling</tissue>
    </source>
</reference>
<dbReference type="PANTHER" id="PTHR47865:SF1">
    <property type="entry name" value="OS08G0106700 PROTEIN"/>
    <property type="match status" value="1"/>
</dbReference>
<dbReference type="AlphaFoldDB" id="A0A1D6HB79"/>
<dbReference type="ExpressionAtlas" id="A0A1D6HB79">
    <property type="expression patterns" value="baseline"/>
</dbReference>
<dbReference type="EMBL" id="CM000781">
    <property type="protein sequence ID" value="AQK71961.1"/>
    <property type="molecule type" value="Genomic_DNA"/>
</dbReference>
<dbReference type="PANTHER" id="PTHR47865">
    <property type="entry name" value="OS05G0580550 PROTEIN"/>
    <property type="match status" value="1"/>
</dbReference>
<organism evidence="1">
    <name type="scientific">Zea mays</name>
    <name type="common">Maize</name>
    <dbReference type="NCBI Taxonomy" id="4577"/>
    <lineage>
        <taxon>Eukaryota</taxon>
        <taxon>Viridiplantae</taxon>
        <taxon>Streptophyta</taxon>
        <taxon>Embryophyta</taxon>
        <taxon>Tracheophyta</taxon>
        <taxon>Spermatophyta</taxon>
        <taxon>Magnoliopsida</taxon>
        <taxon>Liliopsida</taxon>
        <taxon>Poales</taxon>
        <taxon>Poaceae</taxon>
        <taxon>PACMAD clade</taxon>
        <taxon>Panicoideae</taxon>
        <taxon>Andropogonodae</taxon>
        <taxon>Andropogoneae</taxon>
        <taxon>Tripsacinae</taxon>
        <taxon>Zea</taxon>
    </lineage>
</organism>
<dbReference type="SMR" id="A0A1D6HB79"/>
<accession>A0A1D6HB79</accession>